<dbReference type="NCBIfam" id="TIGR02797">
    <property type="entry name" value="exbB"/>
    <property type="match status" value="1"/>
</dbReference>
<comment type="subcellular location">
    <subcellularLocation>
        <location evidence="1">Cell inner membrane</location>
        <topology evidence="1">Multi-pass membrane protein</topology>
    </subcellularLocation>
    <subcellularLocation>
        <location evidence="12">Membrane</location>
        <topology evidence="12">Multi-pass membrane protein</topology>
    </subcellularLocation>
</comment>
<keyword evidence="8 12" id="KW-0653">Protein transport</keyword>
<organism evidence="15 16">
    <name type="scientific">Rhodoblastus acidophilus</name>
    <name type="common">Rhodopseudomonas acidophila</name>
    <dbReference type="NCBI Taxonomy" id="1074"/>
    <lineage>
        <taxon>Bacteria</taxon>
        <taxon>Pseudomonadati</taxon>
        <taxon>Pseudomonadota</taxon>
        <taxon>Alphaproteobacteria</taxon>
        <taxon>Hyphomicrobiales</taxon>
        <taxon>Rhodoblastaceae</taxon>
        <taxon>Rhodoblastus</taxon>
    </lineage>
</organism>
<dbReference type="AlphaFoldDB" id="A0A212PZF1"/>
<dbReference type="InterPro" id="IPR050790">
    <property type="entry name" value="ExbB/TolQ_transport"/>
</dbReference>
<dbReference type="RefSeq" id="WP_088518748.1">
    <property type="nucleotide sequence ID" value="NZ_FYDG01000001.1"/>
</dbReference>
<evidence type="ECO:0000256" key="4">
    <source>
        <dbReference type="ARBA" id="ARBA00022448"/>
    </source>
</evidence>
<evidence type="ECO:0000256" key="1">
    <source>
        <dbReference type="ARBA" id="ARBA00004429"/>
    </source>
</evidence>
<name>A0A212PZF1_RHOAC</name>
<keyword evidence="6" id="KW-0997">Cell inner membrane</keyword>
<sequence>MHDLSPWSMFLNADLFVKAVMTTLALASLVTWTVFLAKSYELRRARRAVEGALERVASARSLNEARMELGDDLGVVARLIQAAAREWNFSGEAVKDLQERAASHFAEIAKDEAAQARRGTGVLATVGAIAPFVGLLGTVWGIMNSFIGISKAQTTNLAVVAPGIAEALLATAIGLVAAIPAVVFYNAASRAAKTYLESVQRASGVTARLLSRDLDRAYFPYGVKNPPNVRLAGE</sequence>
<dbReference type="Pfam" id="PF01618">
    <property type="entry name" value="MotA_ExbB"/>
    <property type="match status" value="1"/>
</dbReference>
<dbReference type="InterPro" id="IPR002898">
    <property type="entry name" value="MotA_ExbB_proton_chnl"/>
</dbReference>
<reference evidence="16" key="1">
    <citation type="submission" date="2017-06" db="EMBL/GenBank/DDBJ databases">
        <authorList>
            <person name="Varghese N."/>
            <person name="Submissions S."/>
        </authorList>
    </citation>
    <scope>NUCLEOTIDE SEQUENCE [LARGE SCALE GENOMIC DNA]</scope>
    <source>
        <strain evidence="16">DSM 137</strain>
    </source>
</reference>
<evidence type="ECO:0000256" key="12">
    <source>
        <dbReference type="RuleBase" id="RU004057"/>
    </source>
</evidence>
<keyword evidence="9 13" id="KW-1133">Transmembrane helix</keyword>
<evidence type="ECO:0000256" key="13">
    <source>
        <dbReference type="SAM" id="Phobius"/>
    </source>
</evidence>
<protein>
    <recommendedName>
        <fullName evidence="3">Biopolymer transport protein ExbB</fullName>
    </recommendedName>
</protein>
<evidence type="ECO:0000256" key="5">
    <source>
        <dbReference type="ARBA" id="ARBA00022475"/>
    </source>
</evidence>
<keyword evidence="5" id="KW-1003">Cell membrane</keyword>
<evidence type="ECO:0000256" key="2">
    <source>
        <dbReference type="ARBA" id="ARBA00011471"/>
    </source>
</evidence>
<evidence type="ECO:0000259" key="14">
    <source>
        <dbReference type="Pfam" id="PF01618"/>
    </source>
</evidence>
<evidence type="ECO:0000256" key="9">
    <source>
        <dbReference type="ARBA" id="ARBA00022989"/>
    </source>
</evidence>
<evidence type="ECO:0000256" key="6">
    <source>
        <dbReference type="ARBA" id="ARBA00022519"/>
    </source>
</evidence>
<dbReference type="PANTHER" id="PTHR30625">
    <property type="entry name" value="PROTEIN TOLQ"/>
    <property type="match status" value="1"/>
</dbReference>
<evidence type="ECO:0000256" key="3">
    <source>
        <dbReference type="ARBA" id="ARBA00022093"/>
    </source>
</evidence>
<keyword evidence="4 12" id="KW-0813">Transport</keyword>
<feature type="transmembrane region" description="Helical" evidence="13">
    <location>
        <begin position="122"/>
        <end position="143"/>
    </location>
</feature>
<evidence type="ECO:0000256" key="8">
    <source>
        <dbReference type="ARBA" id="ARBA00022927"/>
    </source>
</evidence>
<feature type="domain" description="MotA/TolQ/ExbB proton channel" evidence="14">
    <location>
        <begin position="96"/>
        <end position="198"/>
    </location>
</feature>
<evidence type="ECO:0000313" key="16">
    <source>
        <dbReference type="Proteomes" id="UP000198418"/>
    </source>
</evidence>
<comment type="function">
    <text evidence="11">Involved in the TonB-dependent energy-dependent transport of various receptor-bound substrates. Protects ExbD from proteolytic degradation and functionally stabilizes TonB.</text>
</comment>
<comment type="similarity">
    <text evidence="12">Belongs to the exbB/tolQ family.</text>
</comment>
<evidence type="ECO:0000256" key="7">
    <source>
        <dbReference type="ARBA" id="ARBA00022692"/>
    </source>
</evidence>
<keyword evidence="16" id="KW-1185">Reference proteome</keyword>
<accession>A0A212PZF1</accession>
<keyword evidence="7 13" id="KW-0812">Transmembrane</keyword>
<dbReference type="OrthoDB" id="9805133at2"/>
<dbReference type="PANTHER" id="PTHR30625:SF16">
    <property type="entry name" value="BIOPOLYMER TRANSPORT PROTEIN EXBB"/>
    <property type="match status" value="1"/>
</dbReference>
<dbReference type="EMBL" id="FYDG01000001">
    <property type="protein sequence ID" value="SNB52432.1"/>
    <property type="molecule type" value="Genomic_DNA"/>
</dbReference>
<keyword evidence="10 13" id="KW-0472">Membrane</keyword>
<dbReference type="InterPro" id="IPR014164">
    <property type="entry name" value="TonB_ExbB_1"/>
</dbReference>
<dbReference type="GO" id="GO:0005886">
    <property type="term" value="C:plasma membrane"/>
    <property type="evidence" value="ECO:0007669"/>
    <property type="project" value="UniProtKB-SubCell"/>
</dbReference>
<comment type="subunit">
    <text evidence="2">The accessory proteins ExbB and ExbD seem to form a complex with TonB.</text>
</comment>
<gene>
    <name evidence="15" type="ORF">SAMN06265338_101252</name>
</gene>
<dbReference type="GO" id="GO:0022857">
    <property type="term" value="F:transmembrane transporter activity"/>
    <property type="evidence" value="ECO:0007669"/>
    <property type="project" value="InterPro"/>
</dbReference>
<dbReference type="GO" id="GO:0017038">
    <property type="term" value="P:protein import"/>
    <property type="evidence" value="ECO:0007669"/>
    <property type="project" value="TreeGrafter"/>
</dbReference>
<evidence type="ECO:0000256" key="10">
    <source>
        <dbReference type="ARBA" id="ARBA00023136"/>
    </source>
</evidence>
<feature type="transmembrane region" description="Helical" evidence="13">
    <location>
        <begin position="163"/>
        <end position="185"/>
    </location>
</feature>
<proteinExistence type="inferred from homology"/>
<evidence type="ECO:0000256" key="11">
    <source>
        <dbReference type="ARBA" id="ARBA00024816"/>
    </source>
</evidence>
<feature type="transmembrane region" description="Helical" evidence="13">
    <location>
        <begin position="15"/>
        <end position="37"/>
    </location>
</feature>
<dbReference type="Proteomes" id="UP000198418">
    <property type="component" value="Unassembled WGS sequence"/>
</dbReference>
<evidence type="ECO:0000313" key="15">
    <source>
        <dbReference type="EMBL" id="SNB52432.1"/>
    </source>
</evidence>